<dbReference type="InterPro" id="IPR037171">
    <property type="entry name" value="NagB/RpiA_transferase-like"/>
</dbReference>
<feature type="region of interest" description="Disordered" evidence="8">
    <location>
        <begin position="433"/>
        <end position="454"/>
    </location>
</feature>
<dbReference type="Pfam" id="PF02589">
    <property type="entry name" value="LUD_dom"/>
    <property type="match status" value="1"/>
</dbReference>
<dbReference type="InterPro" id="IPR017900">
    <property type="entry name" value="4Fe4S_Fe_S_CS"/>
</dbReference>
<organism evidence="10 11">
    <name type="scientific">Larkinella punicea</name>
    <dbReference type="NCBI Taxonomy" id="2315727"/>
    <lineage>
        <taxon>Bacteria</taxon>
        <taxon>Pseudomonadati</taxon>
        <taxon>Bacteroidota</taxon>
        <taxon>Cytophagia</taxon>
        <taxon>Cytophagales</taxon>
        <taxon>Spirosomataceae</taxon>
        <taxon>Larkinella</taxon>
    </lineage>
</organism>
<evidence type="ECO:0000256" key="8">
    <source>
        <dbReference type="SAM" id="MobiDB-lite"/>
    </source>
</evidence>
<dbReference type="InterPro" id="IPR009051">
    <property type="entry name" value="Helical_ferredxn"/>
</dbReference>
<evidence type="ECO:0000256" key="2">
    <source>
        <dbReference type="ARBA" id="ARBA00022485"/>
    </source>
</evidence>
<sequence length="454" mass="51187">MNHSEAAEVFTEDVDRTTWHDKTLWFVREKRDKAVFQIPEWEALREAGSRIKHNALSNLDEYLLEFEQNAIKNGVKIHWAADGHEHNEIVLQILKETGATQMVKSKSMLTEECHLNDFLMEKGVDVVDTDLGERVVQLAGEPPSHIVMPCIHKKKEEIGELFHEHLGTEKGASDPKYLAEAARQHLREKFLTRRAALTGVNFAIAETGGFVVCTNEGNADMGAHLADVHIASMGIEKIIPKAHHLGVFLRLLARSATGQPITTYSSHFHRPRQGQTMHIIIVDNGRTTQLGRPDFRNSLKCIRCGACMNTCPVYRRSGGHSYHNAVAGPIGSILAPNLDMRKNADLPFASTLCGSCSNVCPVKIDIHDQLYKWRQVLVAEGYVDSTKKQGMKLMASVLSSPKLFRFSGKAGRTMMRLLPYSVSNPLNPWFKQREMPEPPKESFREWYVNRETKK</sequence>
<dbReference type="GO" id="GO:0046872">
    <property type="term" value="F:metal ion binding"/>
    <property type="evidence" value="ECO:0007669"/>
    <property type="project" value="UniProtKB-KW"/>
</dbReference>
<name>A0A368JPH7_9BACT</name>
<evidence type="ECO:0000313" key="10">
    <source>
        <dbReference type="EMBL" id="RCR69569.1"/>
    </source>
</evidence>
<evidence type="ECO:0000313" key="11">
    <source>
        <dbReference type="Proteomes" id="UP000253383"/>
    </source>
</evidence>
<dbReference type="Gene3D" id="3.40.50.10420">
    <property type="entry name" value="NagB/RpiA/CoA transferase-like"/>
    <property type="match status" value="1"/>
</dbReference>
<evidence type="ECO:0000259" key="9">
    <source>
        <dbReference type="PROSITE" id="PS51379"/>
    </source>
</evidence>
<dbReference type="InterPro" id="IPR024569">
    <property type="entry name" value="LutB_C"/>
</dbReference>
<keyword evidence="6" id="KW-0408">Iron</keyword>
<evidence type="ECO:0000256" key="7">
    <source>
        <dbReference type="ARBA" id="ARBA00023014"/>
    </source>
</evidence>
<gene>
    <name evidence="10" type="ORF">DUE52_10880</name>
</gene>
<dbReference type="SUPFAM" id="SSF46548">
    <property type="entry name" value="alpha-helical ferredoxin"/>
    <property type="match status" value="1"/>
</dbReference>
<dbReference type="Pfam" id="PF13183">
    <property type="entry name" value="Fer4_8"/>
    <property type="match status" value="1"/>
</dbReference>
<evidence type="ECO:0000256" key="1">
    <source>
        <dbReference type="ARBA" id="ARBA00022448"/>
    </source>
</evidence>
<keyword evidence="5" id="KW-0249">Electron transport</keyword>
<dbReference type="InterPro" id="IPR024185">
    <property type="entry name" value="FTHF_cligase-like_sf"/>
</dbReference>
<proteinExistence type="predicted"/>
<dbReference type="InterPro" id="IPR017896">
    <property type="entry name" value="4Fe4S_Fe-S-bd"/>
</dbReference>
<dbReference type="AlphaFoldDB" id="A0A368JPH7"/>
<dbReference type="PROSITE" id="PS51379">
    <property type="entry name" value="4FE4S_FER_2"/>
    <property type="match status" value="1"/>
</dbReference>
<evidence type="ECO:0000256" key="3">
    <source>
        <dbReference type="ARBA" id="ARBA00022723"/>
    </source>
</evidence>
<dbReference type="Pfam" id="PF11870">
    <property type="entry name" value="LutB_C"/>
    <property type="match status" value="1"/>
</dbReference>
<evidence type="ECO:0000256" key="5">
    <source>
        <dbReference type="ARBA" id="ARBA00022982"/>
    </source>
</evidence>
<dbReference type="GO" id="GO:0006089">
    <property type="term" value="P:lactate metabolic process"/>
    <property type="evidence" value="ECO:0007669"/>
    <property type="project" value="InterPro"/>
</dbReference>
<dbReference type="SUPFAM" id="SSF100950">
    <property type="entry name" value="NagB/RpiA/CoA transferase-like"/>
    <property type="match status" value="1"/>
</dbReference>
<protein>
    <submittedName>
        <fullName evidence="10">Lactate utilization protein</fullName>
    </submittedName>
</protein>
<dbReference type="InterPro" id="IPR004452">
    <property type="entry name" value="LutB/LldF"/>
</dbReference>
<keyword evidence="3" id="KW-0479">Metal-binding</keyword>
<keyword evidence="1" id="KW-0813">Transport</keyword>
<feature type="domain" description="4Fe-4S ferredoxin-type" evidence="9">
    <location>
        <begin position="291"/>
        <end position="321"/>
    </location>
</feature>
<evidence type="ECO:0000256" key="4">
    <source>
        <dbReference type="ARBA" id="ARBA00022737"/>
    </source>
</evidence>
<dbReference type="Gene3D" id="1.10.1060.10">
    <property type="entry name" value="Alpha-helical ferredoxin"/>
    <property type="match status" value="1"/>
</dbReference>
<dbReference type="RefSeq" id="WP_114406256.1">
    <property type="nucleotide sequence ID" value="NZ_QOWE01000008.1"/>
</dbReference>
<dbReference type="PANTHER" id="PTHR47153:SF2">
    <property type="entry name" value="LACTATE UTILIZATION PROTEIN B"/>
    <property type="match status" value="1"/>
</dbReference>
<dbReference type="EMBL" id="QOWE01000008">
    <property type="protein sequence ID" value="RCR69569.1"/>
    <property type="molecule type" value="Genomic_DNA"/>
</dbReference>
<keyword evidence="4" id="KW-0677">Repeat</keyword>
<accession>A0A368JPH7</accession>
<dbReference type="OrthoDB" id="9782337at2"/>
<keyword evidence="7" id="KW-0411">Iron-sulfur</keyword>
<keyword evidence="2" id="KW-0004">4Fe-4S</keyword>
<dbReference type="GO" id="GO:0051539">
    <property type="term" value="F:4 iron, 4 sulfur cluster binding"/>
    <property type="evidence" value="ECO:0007669"/>
    <property type="project" value="UniProtKB-KW"/>
</dbReference>
<reference evidence="10 11" key="1">
    <citation type="submission" date="2018-07" db="EMBL/GenBank/DDBJ databases">
        <title>Genome analysis of Larkinella rosea.</title>
        <authorList>
            <person name="Zhou Z."/>
            <person name="Wang G."/>
        </authorList>
    </citation>
    <scope>NUCLEOTIDE SEQUENCE [LARGE SCALE GENOMIC DNA]</scope>
    <source>
        <strain evidence="11">zzj9</strain>
    </source>
</reference>
<dbReference type="InterPro" id="IPR003741">
    <property type="entry name" value="LUD_dom"/>
</dbReference>
<dbReference type="PANTHER" id="PTHR47153">
    <property type="entry name" value="LACTATE UTILIZATION PROTEIN B"/>
    <property type="match status" value="1"/>
</dbReference>
<evidence type="ECO:0000256" key="6">
    <source>
        <dbReference type="ARBA" id="ARBA00023004"/>
    </source>
</evidence>
<comment type="caution">
    <text evidence="10">The sequence shown here is derived from an EMBL/GenBank/DDBJ whole genome shotgun (WGS) entry which is preliminary data.</text>
</comment>
<keyword evidence="11" id="KW-1185">Reference proteome</keyword>
<dbReference type="Proteomes" id="UP000253383">
    <property type="component" value="Unassembled WGS sequence"/>
</dbReference>
<dbReference type="PROSITE" id="PS00198">
    <property type="entry name" value="4FE4S_FER_1"/>
    <property type="match status" value="1"/>
</dbReference>